<evidence type="ECO:0000313" key="10">
    <source>
        <dbReference type="Proteomes" id="UP000823617"/>
    </source>
</evidence>
<name>A0A9D9HJE6_9BACT</name>
<evidence type="ECO:0000256" key="2">
    <source>
        <dbReference type="ARBA" id="ARBA00022642"/>
    </source>
</evidence>
<evidence type="ECO:0000256" key="3">
    <source>
        <dbReference type="ARBA" id="ARBA00022723"/>
    </source>
</evidence>
<comment type="pathway">
    <text evidence="5">Cofactor biosynthesis; nicotinate biosynthesis; nicotinate from nicotinamide: step 1/1.</text>
</comment>
<evidence type="ECO:0000256" key="5">
    <source>
        <dbReference type="ARBA" id="ARBA00037900"/>
    </source>
</evidence>
<keyword evidence="3" id="KW-0479">Metal-binding</keyword>
<dbReference type="GO" id="GO:0046872">
    <property type="term" value="F:metal ion binding"/>
    <property type="evidence" value="ECO:0007669"/>
    <property type="project" value="UniProtKB-KW"/>
</dbReference>
<dbReference type="Pfam" id="PF00857">
    <property type="entry name" value="Isochorismatase"/>
    <property type="match status" value="1"/>
</dbReference>
<reference evidence="9" key="1">
    <citation type="submission" date="2020-10" db="EMBL/GenBank/DDBJ databases">
        <authorList>
            <person name="Gilroy R."/>
        </authorList>
    </citation>
    <scope>NUCLEOTIDE SEQUENCE</scope>
    <source>
        <strain evidence="9">B1-3475</strain>
    </source>
</reference>
<dbReference type="EMBL" id="JADIMK010000008">
    <property type="protein sequence ID" value="MBO8454949.1"/>
    <property type="molecule type" value="Genomic_DNA"/>
</dbReference>
<dbReference type="PANTHER" id="PTHR11080:SF2">
    <property type="entry name" value="LD05707P"/>
    <property type="match status" value="1"/>
</dbReference>
<dbReference type="AlphaFoldDB" id="A0A9D9HJE6"/>
<evidence type="ECO:0000256" key="7">
    <source>
        <dbReference type="ARBA" id="ARBA00043224"/>
    </source>
</evidence>
<keyword evidence="2" id="KW-0662">Pyridine nucleotide biosynthesis</keyword>
<protein>
    <recommendedName>
        <fullName evidence="6">nicotinamidase</fullName>
        <ecNumber evidence="6">3.5.1.19</ecNumber>
    </recommendedName>
    <alternativeName>
        <fullName evidence="7">Nicotinamide deamidase</fullName>
    </alternativeName>
</protein>
<evidence type="ECO:0000256" key="1">
    <source>
        <dbReference type="ARBA" id="ARBA00006336"/>
    </source>
</evidence>
<gene>
    <name evidence="9" type="ORF">IAC08_00905</name>
</gene>
<dbReference type="InterPro" id="IPR052347">
    <property type="entry name" value="Isochorismatase_Nicotinamidase"/>
</dbReference>
<evidence type="ECO:0000313" key="9">
    <source>
        <dbReference type="EMBL" id="MBO8454949.1"/>
    </source>
</evidence>
<organism evidence="9 10">
    <name type="scientific">Candidatus Cryptobacteroides intestinigallinarum</name>
    <dbReference type="NCBI Taxonomy" id="2840767"/>
    <lineage>
        <taxon>Bacteria</taxon>
        <taxon>Pseudomonadati</taxon>
        <taxon>Bacteroidota</taxon>
        <taxon>Bacteroidia</taxon>
        <taxon>Bacteroidales</taxon>
        <taxon>Candidatus Cryptobacteroides</taxon>
    </lineage>
</organism>
<dbReference type="Proteomes" id="UP000823617">
    <property type="component" value="Unassembled WGS sequence"/>
</dbReference>
<feature type="domain" description="Isochorismatase-like" evidence="8">
    <location>
        <begin position="5"/>
        <end position="192"/>
    </location>
</feature>
<dbReference type="SUPFAM" id="SSF52499">
    <property type="entry name" value="Isochorismatase-like hydrolases"/>
    <property type="match status" value="1"/>
</dbReference>
<dbReference type="GO" id="GO:0019363">
    <property type="term" value="P:pyridine nucleotide biosynthetic process"/>
    <property type="evidence" value="ECO:0007669"/>
    <property type="project" value="UniProtKB-KW"/>
</dbReference>
<dbReference type="InterPro" id="IPR036380">
    <property type="entry name" value="Isochorismatase-like_sf"/>
</dbReference>
<keyword evidence="4" id="KW-0378">Hydrolase</keyword>
<reference evidence="9" key="2">
    <citation type="journal article" date="2021" name="PeerJ">
        <title>Extensive microbial diversity within the chicken gut microbiome revealed by metagenomics and culture.</title>
        <authorList>
            <person name="Gilroy R."/>
            <person name="Ravi A."/>
            <person name="Getino M."/>
            <person name="Pursley I."/>
            <person name="Horton D.L."/>
            <person name="Alikhan N.F."/>
            <person name="Baker D."/>
            <person name="Gharbi K."/>
            <person name="Hall N."/>
            <person name="Watson M."/>
            <person name="Adriaenssens E.M."/>
            <person name="Foster-Nyarko E."/>
            <person name="Jarju S."/>
            <person name="Secka A."/>
            <person name="Antonio M."/>
            <person name="Oren A."/>
            <person name="Chaudhuri R.R."/>
            <person name="La Ragione R."/>
            <person name="Hildebrand F."/>
            <person name="Pallen M.J."/>
        </authorList>
    </citation>
    <scope>NUCLEOTIDE SEQUENCE</scope>
    <source>
        <strain evidence="9">B1-3475</strain>
    </source>
</reference>
<dbReference type="Gene3D" id="3.40.50.850">
    <property type="entry name" value="Isochorismatase-like"/>
    <property type="match status" value="1"/>
</dbReference>
<evidence type="ECO:0000259" key="8">
    <source>
        <dbReference type="Pfam" id="PF00857"/>
    </source>
</evidence>
<proteinExistence type="inferred from homology"/>
<dbReference type="InterPro" id="IPR000868">
    <property type="entry name" value="Isochorismatase-like_dom"/>
</dbReference>
<dbReference type="PANTHER" id="PTHR11080">
    <property type="entry name" value="PYRAZINAMIDASE/NICOTINAMIDASE"/>
    <property type="match status" value="1"/>
</dbReference>
<dbReference type="EC" id="3.5.1.19" evidence="6"/>
<comment type="caution">
    <text evidence="9">The sequence shown here is derived from an EMBL/GenBank/DDBJ whole genome shotgun (WGS) entry which is preliminary data.</text>
</comment>
<evidence type="ECO:0000256" key="6">
    <source>
        <dbReference type="ARBA" id="ARBA00039017"/>
    </source>
</evidence>
<accession>A0A9D9HJE6</accession>
<comment type="similarity">
    <text evidence="1">Belongs to the isochorismatase family.</text>
</comment>
<dbReference type="GO" id="GO:0008936">
    <property type="term" value="F:nicotinamidase activity"/>
    <property type="evidence" value="ECO:0007669"/>
    <property type="project" value="UniProtKB-EC"/>
</dbReference>
<evidence type="ECO:0000256" key="4">
    <source>
        <dbReference type="ARBA" id="ARBA00022801"/>
    </source>
</evidence>
<sequence length="196" mass="21279">MKNPALVVVDMLYDFIDGTLACQNAENAVDETVRFIDKMTSGQEGDGNEEILDTFPILFVCDHHPADHCSFKENGGTWPPHCIQGTRGGQIHEKLLPYVQDGLTFFKGNDPAHEQYSGFEATNAAGQSLGDIMGLLDTTDAYVCGIATEFCVRSTCEDLLKAGMKVHLISPALAWVDAQGHRKALAEMASEGISVE</sequence>